<proteinExistence type="predicted"/>
<evidence type="ECO:0000256" key="1">
    <source>
        <dbReference type="SAM" id="MobiDB-lite"/>
    </source>
</evidence>
<keyword evidence="2" id="KW-1185">Reference proteome</keyword>
<feature type="compositionally biased region" description="Basic and acidic residues" evidence="1">
    <location>
        <begin position="16"/>
        <end position="25"/>
    </location>
</feature>
<dbReference type="AlphaFoldDB" id="A0A915IPU7"/>
<reference evidence="3" key="1">
    <citation type="submission" date="2022-11" db="UniProtKB">
        <authorList>
            <consortium name="WormBaseParasite"/>
        </authorList>
    </citation>
    <scope>IDENTIFICATION</scope>
</reference>
<dbReference type="WBParaSite" id="nRc.2.0.1.t15448-RA">
    <property type="protein sequence ID" value="nRc.2.0.1.t15448-RA"/>
    <property type="gene ID" value="nRc.2.0.1.g15448"/>
</dbReference>
<protein>
    <submittedName>
        <fullName evidence="3">Uncharacterized protein</fullName>
    </submittedName>
</protein>
<evidence type="ECO:0000313" key="3">
    <source>
        <dbReference type="WBParaSite" id="nRc.2.0.1.t15448-RA"/>
    </source>
</evidence>
<evidence type="ECO:0000313" key="2">
    <source>
        <dbReference type="Proteomes" id="UP000887565"/>
    </source>
</evidence>
<organism evidence="2 3">
    <name type="scientific">Romanomermis culicivorax</name>
    <name type="common">Nematode worm</name>
    <dbReference type="NCBI Taxonomy" id="13658"/>
    <lineage>
        <taxon>Eukaryota</taxon>
        <taxon>Metazoa</taxon>
        <taxon>Ecdysozoa</taxon>
        <taxon>Nematoda</taxon>
        <taxon>Enoplea</taxon>
        <taxon>Dorylaimia</taxon>
        <taxon>Mermithida</taxon>
        <taxon>Mermithoidea</taxon>
        <taxon>Mermithidae</taxon>
        <taxon>Romanomermis</taxon>
    </lineage>
</organism>
<dbReference type="Proteomes" id="UP000887565">
    <property type="component" value="Unplaced"/>
</dbReference>
<feature type="region of interest" description="Disordered" evidence="1">
    <location>
        <begin position="16"/>
        <end position="48"/>
    </location>
</feature>
<accession>A0A915IPU7</accession>
<sequence>MNARYVELEPISPTISHHEMNRDGTDGISKNLLPRPQSKQRQRLESHNRVQIRPKELCKISIITAGSVFATTAVAITRRKNTGGGVLLSGVKMA</sequence>
<name>A0A915IPU7_ROMCU</name>